<dbReference type="EMBL" id="BOQE01000001">
    <property type="protein sequence ID" value="GIM45273.1"/>
    <property type="molecule type" value="Genomic_DNA"/>
</dbReference>
<keyword evidence="2" id="KW-1185">Reference proteome</keyword>
<comment type="caution">
    <text evidence="1">The sequence shown here is derived from an EMBL/GenBank/DDBJ whole genome shotgun (WGS) entry which is preliminary data.</text>
</comment>
<protein>
    <submittedName>
        <fullName evidence="1">Uncharacterized protein</fullName>
    </submittedName>
</protein>
<dbReference type="RefSeq" id="WP_282198490.1">
    <property type="nucleotide sequence ID" value="NZ_BOQE01000001.1"/>
</dbReference>
<gene>
    <name evidence="1" type="ORF">DNHGIG_08220</name>
</gene>
<accession>A0AAV4LC85</accession>
<proteinExistence type="predicted"/>
<sequence length="57" mass="6741">MPDERERDLHQEIPGEGLEVYGEKEGLDVIDVPKLIEEATHPKLLPKWFRKKDKHYS</sequence>
<reference evidence="1" key="1">
    <citation type="journal article" date="2023" name="Int. J. Syst. Evol. Microbiol.">
        <title>Collibacillus ludicampi gen. nov., sp. nov., a new soil bacterium of the family Alicyclobacillaceae.</title>
        <authorList>
            <person name="Jojima T."/>
            <person name="Ioku Y."/>
            <person name="Fukuta Y."/>
            <person name="Shirasaka N."/>
            <person name="Matsumura Y."/>
            <person name="Mori M."/>
        </authorList>
    </citation>
    <scope>NUCLEOTIDE SEQUENCE</scope>
    <source>
        <strain evidence="1">TP075</strain>
    </source>
</reference>
<name>A0AAV4LC85_9BACL</name>
<evidence type="ECO:0000313" key="1">
    <source>
        <dbReference type="EMBL" id="GIM45273.1"/>
    </source>
</evidence>
<dbReference type="Proteomes" id="UP001057291">
    <property type="component" value="Unassembled WGS sequence"/>
</dbReference>
<evidence type="ECO:0000313" key="2">
    <source>
        <dbReference type="Proteomes" id="UP001057291"/>
    </source>
</evidence>
<dbReference type="AlphaFoldDB" id="A0AAV4LC85"/>
<organism evidence="1 2">
    <name type="scientific">Collibacillus ludicampi</name>
    <dbReference type="NCBI Taxonomy" id="2771369"/>
    <lineage>
        <taxon>Bacteria</taxon>
        <taxon>Bacillati</taxon>
        <taxon>Bacillota</taxon>
        <taxon>Bacilli</taxon>
        <taxon>Bacillales</taxon>
        <taxon>Alicyclobacillaceae</taxon>
        <taxon>Collibacillus</taxon>
    </lineage>
</organism>